<dbReference type="CDD" id="cd06225">
    <property type="entry name" value="HAMP"/>
    <property type="match status" value="1"/>
</dbReference>
<feature type="domain" description="NIT" evidence="8">
    <location>
        <begin position="55"/>
        <end position="302"/>
    </location>
</feature>
<accession>A0A380BT83</accession>
<dbReference type="PANTHER" id="PTHR32089:SF112">
    <property type="entry name" value="LYSOZYME-LIKE PROTEIN-RELATED"/>
    <property type="match status" value="1"/>
</dbReference>
<dbReference type="Proteomes" id="UP000254069">
    <property type="component" value="Unassembled WGS sequence"/>
</dbReference>
<dbReference type="InterPro" id="IPR004089">
    <property type="entry name" value="MCPsignal_dom"/>
</dbReference>
<evidence type="ECO:0000256" key="1">
    <source>
        <dbReference type="ARBA" id="ARBA00004370"/>
    </source>
</evidence>
<evidence type="ECO:0000259" key="7">
    <source>
        <dbReference type="PROSITE" id="PS50885"/>
    </source>
</evidence>
<dbReference type="PROSITE" id="PS50906">
    <property type="entry name" value="NIT"/>
    <property type="match status" value="1"/>
</dbReference>
<evidence type="ECO:0000256" key="3">
    <source>
        <dbReference type="ARBA" id="ARBA00029447"/>
    </source>
</evidence>
<evidence type="ECO:0000313" key="9">
    <source>
        <dbReference type="EMBL" id="SUJ06803.1"/>
    </source>
</evidence>
<evidence type="ECO:0000256" key="2">
    <source>
        <dbReference type="ARBA" id="ARBA00023224"/>
    </source>
</evidence>
<dbReference type="PROSITE" id="PS50111">
    <property type="entry name" value="CHEMOTAXIS_TRANSDUC_2"/>
    <property type="match status" value="1"/>
</dbReference>
<dbReference type="GO" id="GO:0016020">
    <property type="term" value="C:membrane"/>
    <property type="evidence" value="ECO:0007669"/>
    <property type="project" value="UniProtKB-SubCell"/>
</dbReference>
<feature type="domain" description="HAMP" evidence="7">
    <location>
        <begin position="333"/>
        <end position="386"/>
    </location>
</feature>
<dbReference type="PANTHER" id="PTHR32089">
    <property type="entry name" value="METHYL-ACCEPTING CHEMOTAXIS PROTEIN MCPB"/>
    <property type="match status" value="1"/>
</dbReference>
<evidence type="ECO:0000256" key="4">
    <source>
        <dbReference type="PROSITE-ProRule" id="PRU00284"/>
    </source>
</evidence>
<sequence>MKWQWIENLPLKHKFLLVILPPFIAATLFGILLFSDRLSLANGLEEVLDLSELAVVNSALVHELQKERGMSAGYLGSKGKSFADKLPGQRQLTDNQLQQFNDFLNNHQLPTVFAADLTEARNSIARLREIRSQVDKQGISVAEEVAFYTQLNKLLLSIVDLSVQKGGDQQIAMQAAAFSAFLQMKERAGIERAVLSSTFGQSEFKPGVYRKFITLVSEQDAYQERFVALADETALKDLQALQAQAAVAEVARLRDLAYGQKAEDLKSQSPETWFNQSTARINLLHEFERKLSNKLLAETLSKQQNATNQTWIVLGIMVFGLIIVSLVSSIILKYLHGSLRELHQGVTRARADYDLSVRLPHTGKDEFGELAESFNSMMTDFEQVILRVRSSSKTLLGVVQQMEQHSTQMQADVSVGYSETEQVASAMTEMSSTVQEIASNAVRASEASNQASTEAREGSLEVGRTASAINELAEEISYAADAISKLDKDIHGIVSVLEVISGIAEQTNLLALNAAIEAARAGEMGRGFAVVADEVRNLAQRAQSSTEDIRNMTVRLKQGAEVAVAAITKGKTQAGTSVDEANRAGEELRRIVEHVEVIDSMNEQIAAATHEQSAVSEEVNRNAMKISDIYRNTQDIANELGKLNELLIKDANKMSDEVSKFRLNEH</sequence>
<dbReference type="GO" id="GO:0006935">
    <property type="term" value="P:chemotaxis"/>
    <property type="evidence" value="ECO:0007669"/>
    <property type="project" value="UniProtKB-ARBA"/>
</dbReference>
<dbReference type="AlphaFoldDB" id="A0A380BT83"/>
<evidence type="ECO:0000313" key="10">
    <source>
        <dbReference type="Proteomes" id="UP000254069"/>
    </source>
</evidence>
<evidence type="ECO:0000256" key="5">
    <source>
        <dbReference type="SAM" id="Phobius"/>
    </source>
</evidence>
<dbReference type="PROSITE" id="PS50885">
    <property type="entry name" value="HAMP"/>
    <property type="match status" value="1"/>
</dbReference>
<dbReference type="FunFam" id="1.10.287.950:FF:000001">
    <property type="entry name" value="Methyl-accepting chemotaxis sensory transducer"/>
    <property type="match status" value="1"/>
</dbReference>
<name>A0A380BT83_9GAMM</name>
<dbReference type="SMART" id="SM00304">
    <property type="entry name" value="HAMP"/>
    <property type="match status" value="2"/>
</dbReference>
<dbReference type="EMBL" id="UGYO01000002">
    <property type="protein sequence ID" value="SUJ06803.1"/>
    <property type="molecule type" value="Genomic_DNA"/>
</dbReference>
<organism evidence="9 10">
    <name type="scientific">Shewanella algae</name>
    <dbReference type="NCBI Taxonomy" id="38313"/>
    <lineage>
        <taxon>Bacteria</taxon>
        <taxon>Pseudomonadati</taxon>
        <taxon>Pseudomonadota</taxon>
        <taxon>Gammaproteobacteria</taxon>
        <taxon>Alteromonadales</taxon>
        <taxon>Shewanellaceae</taxon>
        <taxon>Shewanella</taxon>
    </lineage>
</organism>
<dbReference type="RefSeq" id="WP_115390371.1">
    <property type="nucleotide sequence ID" value="NZ_JADZHC010000048.1"/>
</dbReference>
<proteinExistence type="inferred from homology"/>
<dbReference type="InterPro" id="IPR003660">
    <property type="entry name" value="HAMP_dom"/>
</dbReference>
<dbReference type="SMART" id="SM00283">
    <property type="entry name" value="MA"/>
    <property type="match status" value="1"/>
</dbReference>
<evidence type="ECO:0000259" key="6">
    <source>
        <dbReference type="PROSITE" id="PS50111"/>
    </source>
</evidence>
<dbReference type="CDD" id="cd11386">
    <property type="entry name" value="MCP_signal"/>
    <property type="match status" value="1"/>
</dbReference>
<keyword evidence="5" id="KW-1133">Transmembrane helix</keyword>
<dbReference type="GO" id="GO:0007165">
    <property type="term" value="P:signal transduction"/>
    <property type="evidence" value="ECO:0007669"/>
    <property type="project" value="UniProtKB-KW"/>
</dbReference>
<dbReference type="Pfam" id="PF08376">
    <property type="entry name" value="NIT"/>
    <property type="match status" value="1"/>
</dbReference>
<comment type="similarity">
    <text evidence="3">Belongs to the methyl-accepting chemotaxis (MCP) protein family.</text>
</comment>
<gene>
    <name evidence="9" type="primary">mcp1_2</name>
    <name evidence="9" type="ORF">NCTC10738_03909</name>
</gene>
<protein>
    <submittedName>
        <fullName evidence="9">Methyl-accepting chemotaxis protein 1</fullName>
    </submittedName>
</protein>
<keyword evidence="10" id="KW-1185">Reference proteome</keyword>
<dbReference type="SUPFAM" id="SSF58104">
    <property type="entry name" value="Methyl-accepting chemotaxis protein (MCP) signaling domain"/>
    <property type="match status" value="1"/>
</dbReference>
<comment type="subcellular location">
    <subcellularLocation>
        <location evidence="1">Membrane</location>
    </subcellularLocation>
</comment>
<dbReference type="Gene3D" id="1.10.287.950">
    <property type="entry name" value="Methyl-accepting chemotaxis protein"/>
    <property type="match status" value="1"/>
</dbReference>
<feature type="domain" description="Methyl-accepting transducer" evidence="6">
    <location>
        <begin position="391"/>
        <end position="627"/>
    </location>
</feature>
<evidence type="ECO:0000259" key="8">
    <source>
        <dbReference type="PROSITE" id="PS50906"/>
    </source>
</evidence>
<dbReference type="Pfam" id="PF00672">
    <property type="entry name" value="HAMP"/>
    <property type="match status" value="1"/>
</dbReference>
<feature type="transmembrane region" description="Helical" evidence="5">
    <location>
        <begin position="15"/>
        <end position="34"/>
    </location>
</feature>
<feature type="transmembrane region" description="Helical" evidence="5">
    <location>
        <begin position="311"/>
        <end position="332"/>
    </location>
</feature>
<dbReference type="InterPro" id="IPR010910">
    <property type="entry name" value="Nitrate/nitrite_sensing_bac"/>
</dbReference>
<reference evidence="9 10" key="1">
    <citation type="submission" date="2018-06" db="EMBL/GenBank/DDBJ databases">
        <authorList>
            <consortium name="Pathogen Informatics"/>
            <person name="Doyle S."/>
        </authorList>
    </citation>
    <scope>NUCLEOTIDE SEQUENCE [LARGE SCALE GENOMIC DNA]</scope>
    <source>
        <strain evidence="9 10">NCTC10738</strain>
    </source>
</reference>
<keyword evidence="5" id="KW-0812">Transmembrane</keyword>
<dbReference type="InterPro" id="IPR013587">
    <property type="entry name" value="Nitrate/nitrite_sensing"/>
</dbReference>
<dbReference type="Pfam" id="PF00015">
    <property type="entry name" value="MCPsignal"/>
    <property type="match status" value="1"/>
</dbReference>
<keyword evidence="2 4" id="KW-0807">Transducer</keyword>
<keyword evidence="5" id="KW-0472">Membrane</keyword>